<evidence type="ECO:0000313" key="1">
    <source>
        <dbReference type="EMBL" id="NBI28626.1"/>
    </source>
</evidence>
<organism evidence="1 2">
    <name type="scientific">Chengkuizengella marina</name>
    <dbReference type="NCBI Taxonomy" id="2507566"/>
    <lineage>
        <taxon>Bacteria</taxon>
        <taxon>Bacillati</taxon>
        <taxon>Bacillota</taxon>
        <taxon>Bacilli</taxon>
        <taxon>Bacillales</taxon>
        <taxon>Paenibacillaceae</taxon>
        <taxon>Chengkuizengella</taxon>
    </lineage>
</organism>
<accession>A0A6N9Q0C8</accession>
<sequence length="78" mass="9234">MKFYQLPLDEHMDQDIIDYLNNIPRMRKAEQVRAAIRFMMSQQAGGNNVNFSNNINFQNEISATEEKIIKKKPKKLEF</sequence>
<dbReference type="RefSeq" id="WP_160645420.1">
    <property type="nucleotide sequence ID" value="NZ_SIJB01000016.1"/>
</dbReference>
<proteinExistence type="predicted"/>
<dbReference type="OrthoDB" id="2991728at2"/>
<evidence type="ECO:0000313" key="2">
    <source>
        <dbReference type="Proteomes" id="UP000448943"/>
    </source>
</evidence>
<dbReference type="EMBL" id="SIJB01000016">
    <property type="protein sequence ID" value="NBI28626.1"/>
    <property type="molecule type" value="Genomic_DNA"/>
</dbReference>
<comment type="caution">
    <text evidence="1">The sequence shown here is derived from an EMBL/GenBank/DDBJ whole genome shotgun (WGS) entry which is preliminary data.</text>
</comment>
<dbReference type="AlphaFoldDB" id="A0A6N9Q0C8"/>
<name>A0A6N9Q0C8_9BACL</name>
<protein>
    <submittedName>
        <fullName evidence="1">Uncharacterized protein</fullName>
    </submittedName>
</protein>
<keyword evidence="2" id="KW-1185">Reference proteome</keyword>
<gene>
    <name evidence="1" type="ORF">ERL59_06625</name>
</gene>
<reference evidence="1 2" key="1">
    <citation type="submission" date="2019-01" db="EMBL/GenBank/DDBJ databases">
        <title>Chengkuizengella sp. nov., isolated from deep-sea sediment of East Pacific Ocean.</title>
        <authorList>
            <person name="Yang J."/>
            <person name="Lai Q."/>
            <person name="Shao Z."/>
        </authorList>
    </citation>
    <scope>NUCLEOTIDE SEQUENCE [LARGE SCALE GENOMIC DNA]</scope>
    <source>
        <strain evidence="1 2">YPA3-1-1</strain>
    </source>
</reference>
<dbReference type="Proteomes" id="UP000448943">
    <property type="component" value="Unassembled WGS sequence"/>
</dbReference>